<comment type="caution">
    <text evidence="8">The sequence shown here is derived from an EMBL/GenBank/DDBJ whole genome shotgun (WGS) entry which is preliminary data.</text>
</comment>
<dbReference type="SUPFAM" id="SSF53383">
    <property type="entry name" value="PLP-dependent transferases"/>
    <property type="match status" value="1"/>
</dbReference>
<dbReference type="PANTHER" id="PTHR48097:SF9">
    <property type="entry name" value="L-THREONINE ALDOLASE"/>
    <property type="match status" value="1"/>
</dbReference>
<dbReference type="InterPro" id="IPR001597">
    <property type="entry name" value="ArAA_b-elim_lyase/Thr_aldolase"/>
</dbReference>
<keyword evidence="3" id="KW-0663">Pyridoxal phosphate</keyword>
<evidence type="ECO:0000259" key="7">
    <source>
        <dbReference type="Pfam" id="PF01212"/>
    </source>
</evidence>
<dbReference type="GO" id="GO:0008732">
    <property type="term" value="F:L-allo-threonine aldolase activity"/>
    <property type="evidence" value="ECO:0007669"/>
    <property type="project" value="TreeGrafter"/>
</dbReference>
<evidence type="ECO:0000256" key="3">
    <source>
        <dbReference type="ARBA" id="ARBA00022898"/>
    </source>
</evidence>
<reference evidence="8 9" key="1">
    <citation type="submission" date="2016-07" db="EMBL/GenBank/DDBJ databases">
        <title>Pervasive Adenine N6-methylation of Active Genes in Fungi.</title>
        <authorList>
            <consortium name="DOE Joint Genome Institute"/>
            <person name="Mondo S.J."/>
            <person name="Dannebaum R.O."/>
            <person name="Kuo R.C."/>
            <person name="Labutti K."/>
            <person name="Haridas S."/>
            <person name="Kuo A."/>
            <person name="Salamov A."/>
            <person name="Ahrendt S.R."/>
            <person name="Lipzen A."/>
            <person name="Sullivan W."/>
            <person name="Andreopoulos W.B."/>
            <person name="Clum A."/>
            <person name="Lindquist E."/>
            <person name="Daum C."/>
            <person name="Ramamoorthy G.K."/>
            <person name="Gryganskyi A."/>
            <person name="Culley D."/>
            <person name="Magnuson J.K."/>
            <person name="James T.Y."/>
            <person name="O'Malley M.A."/>
            <person name="Stajich J.E."/>
            <person name="Spatafora J.W."/>
            <person name="Visel A."/>
            <person name="Grigoriev I.V."/>
        </authorList>
    </citation>
    <scope>NUCLEOTIDE SEQUENCE [LARGE SCALE GENOMIC DNA]</scope>
    <source>
        <strain evidence="8 9">NRRL 1336</strain>
    </source>
</reference>
<feature type="modified residue" description="N6-(pyridoxal phosphate)lysine" evidence="5">
    <location>
        <position position="227"/>
    </location>
</feature>
<dbReference type="EMBL" id="MCGE01000001">
    <property type="protein sequence ID" value="ORZ25947.1"/>
    <property type="molecule type" value="Genomic_DNA"/>
</dbReference>
<dbReference type="Gene3D" id="3.90.1150.10">
    <property type="entry name" value="Aspartate Aminotransferase, domain 1"/>
    <property type="match status" value="1"/>
</dbReference>
<feature type="region of interest" description="Disordered" evidence="6">
    <location>
        <begin position="374"/>
        <end position="400"/>
    </location>
</feature>
<dbReference type="GO" id="GO:0016740">
    <property type="term" value="F:transferase activity"/>
    <property type="evidence" value="ECO:0007669"/>
    <property type="project" value="UniProtKB-KW"/>
</dbReference>
<dbReference type="GO" id="GO:0006567">
    <property type="term" value="P:L-threonine catabolic process"/>
    <property type="evidence" value="ECO:0007669"/>
    <property type="project" value="TreeGrafter"/>
</dbReference>
<evidence type="ECO:0000313" key="8">
    <source>
        <dbReference type="EMBL" id="ORZ25947.1"/>
    </source>
</evidence>
<accession>A0A1X2J262</accession>
<dbReference type="Gene3D" id="3.40.640.10">
    <property type="entry name" value="Type I PLP-dependent aspartate aminotransferase-like (Major domain)"/>
    <property type="match status" value="1"/>
</dbReference>
<keyword evidence="8" id="KW-0808">Transferase</keyword>
<keyword evidence="9" id="KW-1185">Reference proteome</keyword>
<dbReference type="InterPro" id="IPR015424">
    <property type="entry name" value="PyrdxlP-dep_Trfase"/>
</dbReference>
<evidence type="ECO:0000256" key="1">
    <source>
        <dbReference type="ARBA" id="ARBA00001933"/>
    </source>
</evidence>
<organism evidence="8 9">
    <name type="scientific">Absidia repens</name>
    <dbReference type="NCBI Taxonomy" id="90262"/>
    <lineage>
        <taxon>Eukaryota</taxon>
        <taxon>Fungi</taxon>
        <taxon>Fungi incertae sedis</taxon>
        <taxon>Mucoromycota</taxon>
        <taxon>Mucoromycotina</taxon>
        <taxon>Mucoromycetes</taxon>
        <taxon>Mucorales</taxon>
        <taxon>Cunninghamellaceae</taxon>
        <taxon>Absidia</taxon>
    </lineage>
</organism>
<dbReference type="Pfam" id="PF01212">
    <property type="entry name" value="Beta_elim_lyase"/>
    <property type="match status" value="1"/>
</dbReference>
<dbReference type="InterPro" id="IPR015422">
    <property type="entry name" value="PyrdxlP-dep_Trfase_small"/>
</dbReference>
<dbReference type="STRING" id="90262.A0A1X2J262"/>
<dbReference type="OrthoDB" id="10261951at2759"/>
<dbReference type="AlphaFoldDB" id="A0A1X2J262"/>
<proteinExistence type="inferred from homology"/>
<dbReference type="GO" id="GO:0006545">
    <property type="term" value="P:glycine biosynthetic process"/>
    <property type="evidence" value="ECO:0007669"/>
    <property type="project" value="TreeGrafter"/>
</dbReference>
<evidence type="ECO:0000256" key="5">
    <source>
        <dbReference type="PIRSR" id="PIRSR017617-1"/>
    </source>
</evidence>
<evidence type="ECO:0000256" key="6">
    <source>
        <dbReference type="SAM" id="MobiDB-lite"/>
    </source>
</evidence>
<name>A0A1X2J262_9FUNG</name>
<evidence type="ECO:0000256" key="4">
    <source>
        <dbReference type="ARBA" id="ARBA00023239"/>
    </source>
</evidence>
<dbReference type="InterPro" id="IPR023603">
    <property type="entry name" value="Low_specificity_L-TA-like"/>
</dbReference>
<evidence type="ECO:0000256" key="2">
    <source>
        <dbReference type="ARBA" id="ARBA00006966"/>
    </source>
</evidence>
<keyword evidence="4" id="KW-0456">Lyase</keyword>
<dbReference type="Proteomes" id="UP000193560">
    <property type="component" value="Unassembled WGS sequence"/>
</dbReference>
<comment type="similarity">
    <text evidence="2">Belongs to the threonine aldolase family.</text>
</comment>
<dbReference type="NCBIfam" id="NF041359">
    <property type="entry name" value="GntG_guanitoxin"/>
    <property type="match status" value="1"/>
</dbReference>
<evidence type="ECO:0000313" key="9">
    <source>
        <dbReference type="Proteomes" id="UP000193560"/>
    </source>
</evidence>
<comment type="cofactor">
    <cofactor evidence="1">
        <name>pyridoxal 5'-phosphate</name>
        <dbReference type="ChEBI" id="CHEBI:597326"/>
    </cofactor>
</comment>
<dbReference type="FunFam" id="3.40.640.10:FF:000030">
    <property type="entry name" value="Low-specificity L-threonine aldolase"/>
    <property type="match status" value="1"/>
</dbReference>
<dbReference type="GO" id="GO:0005829">
    <property type="term" value="C:cytosol"/>
    <property type="evidence" value="ECO:0007669"/>
    <property type="project" value="TreeGrafter"/>
</dbReference>
<dbReference type="InterPro" id="IPR015421">
    <property type="entry name" value="PyrdxlP-dep_Trfase_major"/>
</dbReference>
<feature type="domain" description="Aromatic amino acid beta-eliminating lyase/threonine aldolase" evidence="7">
    <location>
        <begin position="33"/>
        <end position="313"/>
    </location>
</feature>
<dbReference type="PIRSF" id="PIRSF017617">
    <property type="entry name" value="Thr_aldolase"/>
    <property type="match status" value="1"/>
</dbReference>
<gene>
    <name evidence="8" type="ORF">BCR42DRAFT_316469</name>
</gene>
<protein>
    <submittedName>
        <fullName evidence="8">Pyridoxal phosphate-dependent transferase</fullName>
    </submittedName>
</protein>
<sequence>MFSHVLKRSSPFIKRPYAPLKTTTAISRWITYDITSDTATQPTDAMFDSMKTASKADDVFGMDETTNELEQRVAHLLGHEAGLFCASGSMTNQLGLRVSLFQPPHSVLVDVRSHVNLYECGGLAYHSQASMTAVNPVGQHLSVADIEQGAIQDDLCGALTRVVSVENTLNGTIMPLTQLEAVREHSLVQGYKLHMDGARIWEASAATGVPLAAYGGLCDTVSVCLSKGLGAPIGSMLVSDKATIRRARHLRKLMGGGWRQSGGLAAAGLYCLDHVLPTMRDTQLRTLRLWQGLQRLGMDAVLPVETNMIFIDTRGIISLRAWAQHLLDHANVRIDSSDDRVARLVMHYQVPENVVDRILDLTQEFVKLHGKSPVKQASDSLPADNQGVKLAYPSNNNNST</sequence>
<dbReference type="PANTHER" id="PTHR48097">
    <property type="entry name" value="L-THREONINE ALDOLASE-RELATED"/>
    <property type="match status" value="1"/>
</dbReference>